<name>A0A135IC23_9GAMM</name>
<dbReference type="RefSeq" id="WP_067410395.1">
    <property type="nucleotide sequence ID" value="NZ_LNTY01000006.1"/>
</dbReference>
<feature type="compositionally biased region" description="Polar residues" evidence="1">
    <location>
        <begin position="42"/>
        <end position="62"/>
    </location>
</feature>
<accession>A0A135IC23</accession>
<comment type="caution">
    <text evidence="2">The sequence shown here is derived from an EMBL/GenBank/DDBJ whole genome shotgun (WGS) entry which is preliminary data.</text>
</comment>
<keyword evidence="3" id="KW-1185">Reference proteome</keyword>
<evidence type="ECO:0000313" key="2">
    <source>
        <dbReference type="EMBL" id="KXF83021.1"/>
    </source>
</evidence>
<dbReference type="STRING" id="294935.ATN88_04600"/>
<dbReference type="AlphaFoldDB" id="A0A135IC23"/>
<feature type="region of interest" description="Disordered" evidence="1">
    <location>
        <begin position="294"/>
        <end position="324"/>
    </location>
</feature>
<dbReference type="OrthoDB" id="5917865at2"/>
<evidence type="ECO:0000256" key="1">
    <source>
        <dbReference type="SAM" id="MobiDB-lite"/>
    </source>
</evidence>
<feature type="compositionally biased region" description="Polar residues" evidence="1">
    <location>
        <begin position="69"/>
        <end position="79"/>
    </location>
</feature>
<feature type="compositionally biased region" description="Polar residues" evidence="1">
    <location>
        <begin position="294"/>
        <end position="305"/>
    </location>
</feature>
<feature type="compositionally biased region" description="Polar residues" evidence="1">
    <location>
        <begin position="144"/>
        <end position="153"/>
    </location>
</feature>
<evidence type="ECO:0000313" key="3">
    <source>
        <dbReference type="Proteomes" id="UP000070529"/>
    </source>
</evidence>
<feature type="region of interest" description="Disordered" evidence="1">
    <location>
        <begin position="33"/>
        <end position="210"/>
    </location>
</feature>
<proteinExistence type="predicted"/>
<feature type="compositionally biased region" description="Polar residues" evidence="1">
    <location>
        <begin position="87"/>
        <end position="98"/>
    </location>
</feature>
<feature type="compositionally biased region" description="Basic and acidic residues" evidence="1">
    <location>
        <begin position="133"/>
        <end position="143"/>
    </location>
</feature>
<sequence length="324" mass="36478">MSRLLSQFIRRNATGQQSLKPIVGSYYSGVSSSSLAYESHQPPKTKSDSVTNDAGDSLSFSPNDEPKNTFPNQTMSKTAFESELPLPTTTRLDQSSINIDIDSERETSKPSSISDDFLGDKLFNKPHQTSIQYRERQRDEQGTHGDQAQQKGLLQSHEEKDGEREEHYRGIEALHDKNTLSHSNIEEQRQLKHRQRQKHTAEDTSFVQHDDSLRRHMSVEDEQETVSTSHARRRDFTKAVAAAILGENSQNAENRSLNINANLEGHTPRGESPSNLAPELLEVSVTIANVSIVSTERSQESSTPSWKPPISLNDYLRARKEGKR</sequence>
<dbReference type="Proteomes" id="UP000070529">
    <property type="component" value="Unassembled WGS sequence"/>
</dbReference>
<protein>
    <submittedName>
        <fullName evidence="2">Uncharacterized protein</fullName>
    </submittedName>
</protein>
<reference evidence="2 3" key="1">
    <citation type="submission" date="2015-11" db="EMBL/GenBank/DDBJ databases">
        <title>Genomic Taxonomy of the Vibrionaceae.</title>
        <authorList>
            <person name="Gomez-Gil B."/>
            <person name="Enciso-Ibarra J."/>
        </authorList>
    </citation>
    <scope>NUCLEOTIDE SEQUENCE [LARGE SCALE GENOMIC DNA]</scope>
    <source>
        <strain evidence="2 3">CAIM 912</strain>
    </source>
</reference>
<organism evidence="2 3">
    <name type="scientific">Enterovibrio coralii</name>
    <dbReference type="NCBI Taxonomy" id="294935"/>
    <lineage>
        <taxon>Bacteria</taxon>
        <taxon>Pseudomonadati</taxon>
        <taxon>Pseudomonadota</taxon>
        <taxon>Gammaproteobacteria</taxon>
        <taxon>Vibrionales</taxon>
        <taxon>Vibrionaceae</taxon>
        <taxon>Enterovibrio</taxon>
    </lineage>
</organism>
<dbReference type="EMBL" id="LNTY01000006">
    <property type="protein sequence ID" value="KXF83021.1"/>
    <property type="molecule type" value="Genomic_DNA"/>
</dbReference>
<feature type="compositionally biased region" description="Basic and acidic residues" evidence="1">
    <location>
        <begin position="156"/>
        <end position="190"/>
    </location>
</feature>
<gene>
    <name evidence="2" type="ORF">ATN88_04600</name>
</gene>